<evidence type="ECO:0000256" key="5">
    <source>
        <dbReference type="PIRSR" id="PIRSR000137-2"/>
    </source>
</evidence>
<dbReference type="SUPFAM" id="SSF51905">
    <property type="entry name" value="FAD/NAD(P)-binding domain"/>
    <property type="match status" value="1"/>
</dbReference>
<dbReference type="Pfam" id="PF00732">
    <property type="entry name" value="GMC_oxred_N"/>
    <property type="match status" value="1"/>
</dbReference>
<evidence type="ECO:0000256" key="6">
    <source>
        <dbReference type="RuleBase" id="RU003968"/>
    </source>
</evidence>
<gene>
    <name evidence="9" type="ORF">SAMN05421762_3024</name>
</gene>
<dbReference type="PROSITE" id="PS00623">
    <property type="entry name" value="GMC_OXRED_1"/>
    <property type="match status" value="1"/>
</dbReference>
<dbReference type="PIRSF" id="PIRSF000137">
    <property type="entry name" value="Alcohol_oxidase"/>
    <property type="match status" value="1"/>
</dbReference>
<evidence type="ECO:0000259" key="7">
    <source>
        <dbReference type="PROSITE" id="PS00623"/>
    </source>
</evidence>
<feature type="domain" description="Glucose-methanol-choline oxidoreductase N-terminal" evidence="8">
    <location>
        <begin position="250"/>
        <end position="264"/>
    </location>
</feature>
<feature type="binding site" evidence="5">
    <location>
        <position position="83"/>
    </location>
    <ligand>
        <name>FAD</name>
        <dbReference type="ChEBI" id="CHEBI:57692"/>
    </ligand>
</feature>
<evidence type="ECO:0000313" key="9">
    <source>
        <dbReference type="EMBL" id="SFC98226.1"/>
    </source>
</evidence>
<comment type="similarity">
    <text evidence="2 6">Belongs to the GMC oxidoreductase family.</text>
</comment>
<comment type="cofactor">
    <cofactor evidence="1 5">
        <name>FAD</name>
        <dbReference type="ChEBI" id="CHEBI:57692"/>
    </cofactor>
</comment>
<dbReference type="InterPro" id="IPR007867">
    <property type="entry name" value="GMC_OxRtase_C"/>
</dbReference>
<dbReference type="InterPro" id="IPR000172">
    <property type="entry name" value="GMC_OxRdtase_N"/>
</dbReference>
<dbReference type="GO" id="GO:0050660">
    <property type="term" value="F:flavin adenine dinucleotide binding"/>
    <property type="evidence" value="ECO:0007669"/>
    <property type="project" value="InterPro"/>
</dbReference>
<sequence length="527" mass="56673">MRDHDVIIVGGGSAGATLAGELSADPQVSVLLIEAGQRDTSPWIHIPATFFKIMHRGRDATLIEGEPEDQLAGRPFVIPQGRVLGGGSSVNAMLYVRGQPQDYDSWDAAGASGWGWDRVLPVFRRLEGNDTFDDAYHGTDGPLGVSAPRFRHPLSEAFVAAGAQAHIRPNADFNGARQDGIGFFQTTTRDGRRCSAARAFLAPARKRRNLTILTRAAVDRLLIKDGQARGVRLADGREIHARREVVLSAGAFATPLILMRSGLGPRAQLKAHGIPVLRDLPGVGENFQDHAIVPVEAKTQGPVSVVGEDRMPRGAFHMLRYLWDRRGLLSSNMVEAGGFVDVSGAGRPDVQLHFMPGYNAAKGVVQLEGHGVMYSVCVLRPKSRGTVRLRSSNASARPEFRSGVLSHPEDLELSLRGLRMGLSLLDQPALRAVLGDRKRPAPGVMSDDELRTYIRSHAKTVYHPAGTAKMGDADDPMAVVDPKLRVHGVAGLRVADASVMPTLPSGNTNAPSIMIGARAAEFIREAG</sequence>
<evidence type="ECO:0000313" key="10">
    <source>
        <dbReference type="Proteomes" id="UP000231644"/>
    </source>
</evidence>
<dbReference type="InterPro" id="IPR012132">
    <property type="entry name" value="GMC_OxRdtase"/>
</dbReference>
<feature type="binding site" evidence="5">
    <location>
        <position position="218"/>
    </location>
    <ligand>
        <name>FAD</name>
        <dbReference type="ChEBI" id="CHEBI:57692"/>
    </ligand>
</feature>
<evidence type="ECO:0000256" key="4">
    <source>
        <dbReference type="ARBA" id="ARBA00022827"/>
    </source>
</evidence>
<feature type="domain" description="Glucose-methanol-choline oxidoreductase N-terminal" evidence="7">
    <location>
        <begin position="81"/>
        <end position="104"/>
    </location>
</feature>
<dbReference type="STRING" id="517719.SAMN05421762_3024"/>
<dbReference type="RefSeq" id="WP_093446267.1">
    <property type="nucleotide sequence ID" value="NZ_FNZG01000001.1"/>
</dbReference>
<dbReference type="GO" id="GO:0016614">
    <property type="term" value="F:oxidoreductase activity, acting on CH-OH group of donors"/>
    <property type="evidence" value="ECO:0007669"/>
    <property type="project" value="InterPro"/>
</dbReference>
<dbReference type="PANTHER" id="PTHR11552:SF147">
    <property type="entry name" value="CHOLINE DEHYDROGENASE, MITOCHONDRIAL"/>
    <property type="match status" value="1"/>
</dbReference>
<organism evidence="9 10">
    <name type="scientific">Pseudooceanicola nitratireducens</name>
    <dbReference type="NCBI Taxonomy" id="517719"/>
    <lineage>
        <taxon>Bacteria</taxon>
        <taxon>Pseudomonadati</taxon>
        <taxon>Pseudomonadota</taxon>
        <taxon>Alphaproteobacteria</taxon>
        <taxon>Rhodobacterales</taxon>
        <taxon>Paracoccaceae</taxon>
        <taxon>Pseudooceanicola</taxon>
    </lineage>
</organism>
<keyword evidence="4 5" id="KW-0274">FAD</keyword>
<dbReference type="Proteomes" id="UP000231644">
    <property type="component" value="Unassembled WGS sequence"/>
</dbReference>
<keyword evidence="10" id="KW-1185">Reference proteome</keyword>
<dbReference type="Pfam" id="PF05199">
    <property type="entry name" value="GMC_oxred_C"/>
    <property type="match status" value="1"/>
</dbReference>
<dbReference type="PANTHER" id="PTHR11552">
    <property type="entry name" value="GLUCOSE-METHANOL-CHOLINE GMC OXIDOREDUCTASE"/>
    <property type="match status" value="1"/>
</dbReference>
<dbReference type="AlphaFoldDB" id="A0A1I1NLC3"/>
<dbReference type="Gene3D" id="3.30.560.10">
    <property type="entry name" value="Glucose Oxidase, domain 3"/>
    <property type="match status" value="1"/>
</dbReference>
<dbReference type="SUPFAM" id="SSF54373">
    <property type="entry name" value="FAD-linked reductases, C-terminal domain"/>
    <property type="match status" value="1"/>
</dbReference>
<dbReference type="EMBL" id="FOLX01000001">
    <property type="protein sequence ID" value="SFC98226.1"/>
    <property type="molecule type" value="Genomic_DNA"/>
</dbReference>
<keyword evidence="3 6" id="KW-0285">Flavoprotein</keyword>
<dbReference type="OrthoDB" id="9785276at2"/>
<dbReference type="PROSITE" id="PS00624">
    <property type="entry name" value="GMC_OXRED_2"/>
    <property type="match status" value="1"/>
</dbReference>
<evidence type="ECO:0000256" key="2">
    <source>
        <dbReference type="ARBA" id="ARBA00010790"/>
    </source>
</evidence>
<evidence type="ECO:0000256" key="1">
    <source>
        <dbReference type="ARBA" id="ARBA00001974"/>
    </source>
</evidence>
<reference evidence="9 10" key="1">
    <citation type="submission" date="2016-10" db="EMBL/GenBank/DDBJ databases">
        <authorList>
            <person name="de Groot N.N."/>
        </authorList>
    </citation>
    <scope>NUCLEOTIDE SEQUENCE [LARGE SCALE GENOMIC DNA]</scope>
    <source>
        <strain evidence="9 10">DSM 29619</strain>
    </source>
</reference>
<proteinExistence type="inferred from homology"/>
<dbReference type="Gene3D" id="3.50.50.60">
    <property type="entry name" value="FAD/NAD(P)-binding domain"/>
    <property type="match status" value="1"/>
</dbReference>
<evidence type="ECO:0000256" key="3">
    <source>
        <dbReference type="ARBA" id="ARBA00022630"/>
    </source>
</evidence>
<name>A0A1I1NLC3_9RHOB</name>
<accession>A0A1I1NLC3</accession>
<protein>
    <submittedName>
        <fullName evidence="9">Choline dehydrogenase</fullName>
    </submittedName>
</protein>
<evidence type="ECO:0000259" key="8">
    <source>
        <dbReference type="PROSITE" id="PS00624"/>
    </source>
</evidence>
<dbReference type="InterPro" id="IPR036188">
    <property type="entry name" value="FAD/NAD-bd_sf"/>
</dbReference>